<feature type="compositionally biased region" description="Basic and acidic residues" evidence="6">
    <location>
        <begin position="639"/>
        <end position="649"/>
    </location>
</feature>
<dbReference type="Gene3D" id="2.130.10.10">
    <property type="entry name" value="YVTN repeat-like/Quinoprotein amine dehydrogenase"/>
    <property type="match status" value="1"/>
</dbReference>
<comment type="caution">
    <text evidence="9">The sequence shown here is derived from an EMBL/GenBank/DDBJ whole genome shotgun (WGS) entry which is preliminary data.</text>
</comment>
<dbReference type="PROSITE" id="PS00678">
    <property type="entry name" value="WD_REPEATS_1"/>
    <property type="match status" value="1"/>
</dbReference>
<dbReference type="InterPro" id="IPR036322">
    <property type="entry name" value="WD40_repeat_dom_sf"/>
</dbReference>
<dbReference type="PROSITE" id="PS50082">
    <property type="entry name" value="WD_REPEATS_2"/>
    <property type="match status" value="1"/>
</dbReference>
<dbReference type="PANTHER" id="PTHR46108:SF4">
    <property type="entry name" value="BLUE CHEESE"/>
    <property type="match status" value="1"/>
</dbReference>
<evidence type="ECO:0000256" key="6">
    <source>
        <dbReference type="SAM" id="MobiDB-lite"/>
    </source>
</evidence>
<dbReference type="InterPro" id="IPR000409">
    <property type="entry name" value="BEACH_dom"/>
</dbReference>
<dbReference type="Gene3D" id="2.30.29.30">
    <property type="entry name" value="Pleckstrin-homology domain (PH domain)/Phosphotyrosine-binding domain (PTB)"/>
    <property type="match status" value="1"/>
</dbReference>
<name>A0AA43TY62_9LECA</name>
<dbReference type="InterPro" id="IPR011993">
    <property type="entry name" value="PH-like_dom_sf"/>
</dbReference>
<dbReference type="SMART" id="SM00320">
    <property type="entry name" value="WD40"/>
    <property type="match status" value="3"/>
</dbReference>
<feature type="repeat" description="WD" evidence="5">
    <location>
        <begin position="1292"/>
        <end position="1333"/>
    </location>
</feature>
<reference evidence="9" key="1">
    <citation type="journal article" date="2023" name="Genome Biol. Evol.">
        <title>First Whole Genome Sequence and Flow Cytometry Genome Size Data for the Lichen-Forming Fungus Ramalina farinacea (Ascomycota).</title>
        <authorList>
            <person name="Llewellyn T."/>
            <person name="Mian S."/>
            <person name="Hill R."/>
            <person name="Leitch I.J."/>
            <person name="Gaya E."/>
        </authorList>
    </citation>
    <scope>NUCLEOTIDE SEQUENCE</scope>
    <source>
        <strain evidence="9">LIQ254RAFAR</strain>
    </source>
</reference>
<feature type="region of interest" description="Disordered" evidence="6">
    <location>
        <begin position="1"/>
        <end position="42"/>
    </location>
</feature>
<evidence type="ECO:0000256" key="4">
    <source>
        <dbReference type="ARBA" id="ARBA00073334"/>
    </source>
</evidence>
<dbReference type="InterPro" id="IPR019775">
    <property type="entry name" value="WD40_repeat_CS"/>
</dbReference>
<dbReference type="FunFam" id="1.10.1540.10:FF:000001">
    <property type="entry name" value="neurobeachin isoform X1"/>
    <property type="match status" value="1"/>
</dbReference>
<dbReference type="Proteomes" id="UP001161017">
    <property type="component" value="Unassembled WGS sequence"/>
</dbReference>
<dbReference type="InterPro" id="IPR036372">
    <property type="entry name" value="BEACH_dom_sf"/>
</dbReference>
<keyword evidence="1 5" id="KW-0853">WD repeat</keyword>
<evidence type="ECO:0000313" key="9">
    <source>
        <dbReference type="EMBL" id="MDI1492303.1"/>
    </source>
</evidence>
<dbReference type="InterPro" id="IPR001680">
    <property type="entry name" value="WD40_rpt"/>
</dbReference>
<feature type="compositionally biased region" description="Basic and acidic residues" evidence="6">
    <location>
        <begin position="574"/>
        <end position="588"/>
    </location>
</feature>
<dbReference type="CDD" id="cd06071">
    <property type="entry name" value="Beach"/>
    <property type="match status" value="1"/>
</dbReference>
<dbReference type="SUPFAM" id="SSF81837">
    <property type="entry name" value="BEACH domain"/>
    <property type="match status" value="1"/>
</dbReference>
<dbReference type="InterPro" id="IPR051944">
    <property type="entry name" value="BEACH_domain_protein"/>
</dbReference>
<dbReference type="EMBL" id="JAPUFD010000018">
    <property type="protein sequence ID" value="MDI1492303.1"/>
    <property type="molecule type" value="Genomic_DNA"/>
</dbReference>
<feature type="region of interest" description="Disordered" evidence="6">
    <location>
        <begin position="135"/>
        <end position="169"/>
    </location>
</feature>
<keyword evidence="10" id="KW-1185">Reference proteome</keyword>
<dbReference type="PROSITE" id="PS50197">
    <property type="entry name" value="BEACH"/>
    <property type="match status" value="1"/>
</dbReference>
<evidence type="ECO:0000256" key="3">
    <source>
        <dbReference type="ARBA" id="ARBA00054699"/>
    </source>
</evidence>
<dbReference type="CDD" id="cd01201">
    <property type="entry name" value="PH_BEACH"/>
    <property type="match status" value="1"/>
</dbReference>
<keyword evidence="2" id="KW-0677">Repeat</keyword>
<evidence type="ECO:0000259" key="8">
    <source>
        <dbReference type="PROSITE" id="PS51783"/>
    </source>
</evidence>
<dbReference type="SUPFAM" id="SSF50978">
    <property type="entry name" value="WD40 repeat-like"/>
    <property type="match status" value="1"/>
</dbReference>
<dbReference type="PROSITE" id="PS51783">
    <property type="entry name" value="PH_BEACH"/>
    <property type="match status" value="1"/>
</dbReference>
<dbReference type="SUPFAM" id="SSF50729">
    <property type="entry name" value="PH domain-like"/>
    <property type="match status" value="1"/>
</dbReference>
<dbReference type="Pfam" id="PF14844">
    <property type="entry name" value="PH_BEACH"/>
    <property type="match status" value="1"/>
</dbReference>
<dbReference type="PROSITE" id="PS50294">
    <property type="entry name" value="WD_REPEATS_REGION"/>
    <property type="match status" value="1"/>
</dbReference>
<organism evidence="9 10">
    <name type="scientific">Ramalina farinacea</name>
    <dbReference type="NCBI Taxonomy" id="258253"/>
    <lineage>
        <taxon>Eukaryota</taxon>
        <taxon>Fungi</taxon>
        <taxon>Dikarya</taxon>
        <taxon>Ascomycota</taxon>
        <taxon>Pezizomycotina</taxon>
        <taxon>Lecanoromycetes</taxon>
        <taxon>OSLEUM clade</taxon>
        <taxon>Lecanoromycetidae</taxon>
        <taxon>Lecanorales</taxon>
        <taxon>Lecanorineae</taxon>
        <taxon>Ramalinaceae</taxon>
        <taxon>Ramalina</taxon>
    </lineage>
</organism>
<dbReference type="InterPro" id="IPR015943">
    <property type="entry name" value="WD40/YVTN_repeat-like_dom_sf"/>
</dbReference>
<dbReference type="Gene3D" id="1.10.1540.10">
    <property type="entry name" value="BEACH domain"/>
    <property type="match status" value="1"/>
</dbReference>
<accession>A0AA43TY62</accession>
<evidence type="ECO:0000256" key="5">
    <source>
        <dbReference type="PROSITE-ProRule" id="PRU00221"/>
    </source>
</evidence>
<comment type="function">
    <text evidence="3">May be involved in protein sorting and cell wall formation.</text>
</comment>
<dbReference type="PANTHER" id="PTHR46108">
    <property type="entry name" value="BLUE CHEESE"/>
    <property type="match status" value="1"/>
</dbReference>
<feature type="domain" description="BEACH-type PH" evidence="8">
    <location>
        <begin position="694"/>
        <end position="827"/>
    </location>
</feature>
<evidence type="ECO:0000313" key="10">
    <source>
        <dbReference type="Proteomes" id="UP001161017"/>
    </source>
</evidence>
<evidence type="ECO:0000256" key="2">
    <source>
        <dbReference type="ARBA" id="ARBA00022737"/>
    </source>
</evidence>
<sequence length="1478" mass="167897">MGMLRTALPAITEHRPSTPTPIKESRNDHSMPQHATSHNRQRSLTLNTKVPVKAIKDPTVAREQSAIRVVTRFLADLHSKSHVFRDFSVSSTYVQELFVVLFPVVVSSHAVSAETELHSRNSALTFKGEDVTISSSELRSTNRGAPVVRTRTPDGSQPLGNSKPPAPKRLSSYILVNTDSTASELPTPKLQPAVSPRGPRRLLDSSNSAIQEVLELALAVFCDQIFARKDFPGLGLFMRVPPGFQEHQAYFETYILRNALSHIANTFKLDQRLLWEPRVLTNLARLATHLGEAIYEGWFIDGANDTFDFLAGILEYLQLPDVSALKSVRLCSQIIVNIRMILSRVVLLRLSELDEKESTSSLVVFLDKLAYWQSALIPAQDASNDFLRLFCYLLFTRMESGDGAVKMAAANLWRLLLVHKPEEMSSILSESGNKEAVSLIKGFKKIMELDNETFLLWFDENRSHLDQQLFLSLSRNWGRFVVDENTRTEETAKARVLKRRERLRQWVSEESKNEEILRRHEISSEHWRSNIYSAEFLKCQRALQDEADASAFNTSSWKKMRQELGRPCGLFEDPSPRKWQLDPTEGRNRMRMRFIPSRQSDEIQAAPKRRQSQGPSRMKSPVSSTSTPPMPGRAAAVTPDKRANVDKELAPTSDTAGPASSDIEAEEDFEMVSDPKVEMEDYEDKNRRVVRSLQRGDQVEYVHNASRIVGLEAVEGLLIIGKSHLYILDHLFQRGDGEIVNVVHAPREERDPYLQMISGREAADRIKTVATTEFETRSWKWDDVLSISKRRFLFRDVAIEVFFVDGRSYLLTTQKPVDRNELYQRMLSKASGSATRAASSVEDNWRFDFLRNPDDEAQTLSTRFTSVFAQQTSNPGTRRWLRGELSNFQYLMLVNTMAGRTFNDLTQYPVFPWVIADYTSEELDLSDPRSYRDLTKPMGCQSLERQTEFKDRYQSFAEMGDERSPPFHYGTHYSSAMIVTSYLIRLAPYVQSYLLLQGGFFDHADRLFYSIEKAWNSASRDNMTDVRELIPEFFYLPEFLTNKNSYDLGERQGTGERIDNVALPPWAKGDPKIFVARHREALESNYVTQHLSSWIDLVFGHKQRGEAALEATNVFHHLSYHGAKDLDTIDDPVERLATIGIIHNFGQTPHQVFPRAHPVCEPPKSKPKRLDRSAENLTRLPFPVAESHDRIAHLQWSTKAEKLLASSALRVDIGPSFDRYMTWGYFDDSVRFHAVENKKLLGLFEHLHIGQISTAVFADSKTLVTAGYDCTISVWSVLSTPKAVDLQPKKTLFGHRRAITCLAVSRSFSALLSASCDGQVILWDLNRLELVRVLGKGKPVECARINDVTGNILLCRSSEISIWTLNGELMVQQDVFVEGDDTITACAFYEGNGNEVLERQLIFTGHKRGVVNVWNIAIRDEGYQLEHVKRMHHMDQAGFNIGASITAILPMAQVVYTGDDDGRVVRSLFHGYDNTEYN</sequence>
<proteinExistence type="predicted"/>
<dbReference type="SMART" id="SM01026">
    <property type="entry name" value="Beach"/>
    <property type="match status" value="1"/>
</dbReference>
<feature type="domain" description="BEACH" evidence="7">
    <location>
        <begin position="865"/>
        <end position="1160"/>
    </location>
</feature>
<evidence type="ECO:0000256" key="1">
    <source>
        <dbReference type="ARBA" id="ARBA00022574"/>
    </source>
</evidence>
<evidence type="ECO:0000259" key="7">
    <source>
        <dbReference type="PROSITE" id="PS50197"/>
    </source>
</evidence>
<gene>
    <name evidence="9" type="primary">BPH1_2</name>
    <name evidence="9" type="ORF">OHK93_003516</name>
</gene>
<feature type="region of interest" description="Disordered" evidence="6">
    <location>
        <begin position="567"/>
        <end position="670"/>
    </location>
</feature>
<feature type="compositionally biased region" description="Polar residues" evidence="6">
    <location>
        <begin position="33"/>
        <end position="42"/>
    </location>
</feature>
<protein>
    <recommendedName>
        <fullName evidence="4">Beige protein homolog 1</fullName>
    </recommendedName>
</protein>
<dbReference type="Pfam" id="PF00400">
    <property type="entry name" value="WD40"/>
    <property type="match status" value="2"/>
</dbReference>
<dbReference type="InterPro" id="IPR023362">
    <property type="entry name" value="PH-BEACH_dom"/>
</dbReference>
<dbReference type="Pfam" id="PF02138">
    <property type="entry name" value="Beach"/>
    <property type="match status" value="1"/>
</dbReference>